<feature type="transmembrane region" description="Helical" evidence="2">
    <location>
        <begin position="41"/>
        <end position="63"/>
    </location>
</feature>
<accession>A0A2U8WN18</accession>
<dbReference type="AlphaFoldDB" id="A0A2U8WN18"/>
<keyword evidence="2" id="KW-0812">Transmembrane</keyword>
<dbReference type="KEGG" id="mtea:DK419_10665"/>
<reference evidence="3 4" key="1">
    <citation type="submission" date="2018-05" db="EMBL/GenBank/DDBJ databases">
        <title>Complete Genome Sequence of Methylobacterium sp. 17Sr1-28.</title>
        <authorList>
            <person name="Srinivasan S."/>
        </authorList>
    </citation>
    <scope>NUCLEOTIDE SEQUENCE [LARGE SCALE GENOMIC DNA]</scope>
    <source>
        <strain evidence="3 4">17Sr1-28</strain>
    </source>
</reference>
<dbReference type="OrthoDB" id="7873824at2"/>
<name>A0A2U8WN18_9HYPH</name>
<dbReference type="InterPro" id="IPR010664">
    <property type="entry name" value="LipoPS_assembly_LptC-rel"/>
</dbReference>
<proteinExistence type="predicted"/>
<protein>
    <submittedName>
        <fullName evidence="3">Lipopolysaccharide-assembly, LptC-related protein</fullName>
    </submittedName>
</protein>
<organism evidence="3 4">
    <name type="scientific">Methylobacterium terrae</name>
    <dbReference type="NCBI Taxonomy" id="2202827"/>
    <lineage>
        <taxon>Bacteria</taxon>
        <taxon>Pseudomonadati</taxon>
        <taxon>Pseudomonadota</taxon>
        <taxon>Alphaproteobacteria</taxon>
        <taxon>Hyphomicrobiales</taxon>
        <taxon>Methylobacteriaceae</taxon>
        <taxon>Methylobacterium</taxon>
    </lineage>
</organism>
<feature type="region of interest" description="Disordered" evidence="1">
    <location>
        <begin position="226"/>
        <end position="249"/>
    </location>
</feature>
<keyword evidence="2" id="KW-0472">Membrane</keyword>
<dbReference type="RefSeq" id="WP_109959057.1">
    <property type="nucleotide sequence ID" value="NZ_CP029553.1"/>
</dbReference>
<gene>
    <name evidence="3" type="ORF">DK419_10665</name>
</gene>
<evidence type="ECO:0000313" key="4">
    <source>
        <dbReference type="Proteomes" id="UP000245444"/>
    </source>
</evidence>
<dbReference type="Pfam" id="PF06835">
    <property type="entry name" value="LptC"/>
    <property type="match status" value="1"/>
</dbReference>
<dbReference type="EMBL" id="CP029553">
    <property type="protein sequence ID" value="AWN46716.1"/>
    <property type="molecule type" value="Genomic_DNA"/>
</dbReference>
<keyword evidence="4" id="KW-1185">Reference proteome</keyword>
<evidence type="ECO:0000256" key="2">
    <source>
        <dbReference type="SAM" id="Phobius"/>
    </source>
</evidence>
<dbReference type="Proteomes" id="UP000245444">
    <property type="component" value="Chromosome"/>
</dbReference>
<evidence type="ECO:0000313" key="3">
    <source>
        <dbReference type="EMBL" id="AWN46716.1"/>
    </source>
</evidence>
<keyword evidence="2" id="KW-1133">Transmembrane helix</keyword>
<evidence type="ECO:0000256" key="1">
    <source>
        <dbReference type="SAM" id="MobiDB-lite"/>
    </source>
</evidence>
<sequence>MQVATTLLQASSLDAIPSPGLDPRRLRAHARARRHSAQVRWLRRAIPLGAAAAGLAVVVGTWLNPFADLGVSVSLGSIGVSGSKVTMESPRLSGYRSKDNRPYVVTAKAALQDVRKPFVIELQSMLGRLTTDESGGLAHIEAAAGIFDTQKEALELSQHIRLWTDKGQEARLTSAHVDFKAGTMHSREAVTVTMPTGSIKADGLDVTENGKTISFVGNVKAVFSNHAPSQESSEQDPPLRTTEAQIKDD</sequence>
<dbReference type="Gene3D" id="2.60.450.10">
    <property type="entry name" value="Lipopolysaccharide (LPS) transport protein A like domain"/>
    <property type="match status" value="1"/>
</dbReference>